<accession>A0A8S1JFN5</accession>
<dbReference type="SUPFAM" id="SSF48452">
    <property type="entry name" value="TPR-like"/>
    <property type="match status" value="1"/>
</dbReference>
<dbReference type="OrthoDB" id="548564at2759"/>
<dbReference type="CDD" id="cd00821">
    <property type="entry name" value="PH"/>
    <property type="match status" value="1"/>
</dbReference>
<dbReference type="AlphaFoldDB" id="A0A8S1JFN5"/>
<name>A0A8S1JFN5_9CHLO</name>
<dbReference type="PANTHER" id="PTHR45005:SF2">
    <property type="entry name" value="PROTEIN HLB1"/>
    <property type="match status" value="1"/>
</dbReference>
<dbReference type="SUPFAM" id="SSF50729">
    <property type="entry name" value="PH domain-like"/>
    <property type="match status" value="1"/>
</dbReference>
<comment type="caution">
    <text evidence="2">The sequence shown here is derived from an EMBL/GenBank/DDBJ whole genome shotgun (WGS) entry which is preliminary data.</text>
</comment>
<evidence type="ECO:0000313" key="3">
    <source>
        <dbReference type="Proteomes" id="UP000708148"/>
    </source>
</evidence>
<proteinExistence type="predicted"/>
<feature type="domain" description="PH" evidence="1">
    <location>
        <begin position="249"/>
        <end position="371"/>
    </location>
</feature>
<dbReference type="Pfam" id="PF06552">
    <property type="entry name" value="TOM20_plant"/>
    <property type="match status" value="1"/>
</dbReference>
<dbReference type="Proteomes" id="UP000708148">
    <property type="component" value="Unassembled WGS sequence"/>
</dbReference>
<evidence type="ECO:0000259" key="1">
    <source>
        <dbReference type="PROSITE" id="PS50003"/>
    </source>
</evidence>
<dbReference type="InterPro" id="IPR001849">
    <property type="entry name" value="PH_domain"/>
</dbReference>
<protein>
    <recommendedName>
        <fullName evidence="1">PH domain-containing protein</fullName>
    </recommendedName>
</protein>
<organism evidence="2 3">
    <name type="scientific">Ostreobium quekettii</name>
    <dbReference type="NCBI Taxonomy" id="121088"/>
    <lineage>
        <taxon>Eukaryota</taxon>
        <taxon>Viridiplantae</taxon>
        <taxon>Chlorophyta</taxon>
        <taxon>core chlorophytes</taxon>
        <taxon>Ulvophyceae</taxon>
        <taxon>TCBD clade</taxon>
        <taxon>Bryopsidales</taxon>
        <taxon>Ostreobineae</taxon>
        <taxon>Ostreobiaceae</taxon>
        <taxon>Ostreobium</taxon>
    </lineage>
</organism>
<dbReference type="Gene3D" id="1.25.40.10">
    <property type="entry name" value="Tetratricopeptide repeat domain"/>
    <property type="match status" value="2"/>
</dbReference>
<evidence type="ECO:0000313" key="2">
    <source>
        <dbReference type="EMBL" id="CAD7705277.1"/>
    </source>
</evidence>
<sequence>MILQTSPGDFDAVYNHGLVLQELAARVRMGIEGGEREGDIKQVWQLLREACDRYSRALEIRPSFHAAQYNWGVALSELAGLMKRADGHQALYHLHDAALRYSQSLQGNPNNPQALNNWGLVLQEVSSFHTDLEVKLMLAAQAIDKFRRSLRLQPDFDHGCYNLGTVFYTHASTLRTQLRRTEDTIISQAALDWLAALSALNGSELGSHEAVDAMMQKAAQYIVLAWALQPGKEVYSQSVKVVQNMLPRPFLRVGYLKAPKLSTLGGPTESWERQFFALDQGTLRSGSALQLTMRSRGRAASPPIAEVPTSEDDYVVDLADVISAVRCLELSLPEGEAFWIGLKSRPQGMYFVAEDKETAEEWVDVLTLMQNIHSQQKAKSLATVLSPGKAHRSTE</sequence>
<dbReference type="PROSITE" id="PS50003">
    <property type="entry name" value="PH_DOMAIN"/>
    <property type="match status" value="1"/>
</dbReference>
<dbReference type="EMBL" id="CAJHUC010003069">
    <property type="protein sequence ID" value="CAD7705277.1"/>
    <property type="molecule type" value="Genomic_DNA"/>
</dbReference>
<dbReference type="InterPro" id="IPR053277">
    <property type="entry name" value="Endomembrane_traffic_mod"/>
</dbReference>
<keyword evidence="3" id="KW-1185">Reference proteome</keyword>
<reference evidence="2" key="1">
    <citation type="submission" date="2020-12" db="EMBL/GenBank/DDBJ databases">
        <authorList>
            <person name="Iha C."/>
        </authorList>
    </citation>
    <scope>NUCLEOTIDE SEQUENCE</scope>
</reference>
<gene>
    <name evidence="2" type="ORF">OSTQU699_LOCUS10632</name>
</gene>
<dbReference type="InterPro" id="IPR011990">
    <property type="entry name" value="TPR-like_helical_dom_sf"/>
</dbReference>
<dbReference type="PANTHER" id="PTHR45005">
    <property type="match status" value="1"/>
</dbReference>